<dbReference type="PROSITE" id="PS50110">
    <property type="entry name" value="RESPONSE_REGULATORY"/>
    <property type="match status" value="1"/>
</dbReference>
<reference evidence="3 4" key="1">
    <citation type="submission" date="2015-04" db="EMBL/GenBank/DDBJ databases">
        <title>Whole genome shotgun sequence of Flavihumibacter petaseus NBRC 106054.</title>
        <authorList>
            <person name="Miyazawa S."/>
            <person name="Hosoyama A."/>
            <person name="Hashimoto M."/>
            <person name="Noguchi M."/>
            <person name="Tsuchikane K."/>
            <person name="Ohji S."/>
            <person name="Yamazoe A."/>
            <person name="Ichikawa N."/>
            <person name="Kimura A."/>
            <person name="Fujita N."/>
        </authorList>
    </citation>
    <scope>NUCLEOTIDE SEQUENCE [LARGE SCALE GENOMIC DNA]</scope>
    <source>
        <strain evidence="3 4">NBRC 106054</strain>
    </source>
</reference>
<keyword evidence="1" id="KW-0597">Phosphoprotein</keyword>
<evidence type="ECO:0000313" key="3">
    <source>
        <dbReference type="EMBL" id="GAO42767.1"/>
    </source>
</evidence>
<dbReference type="InterPro" id="IPR058245">
    <property type="entry name" value="NreC/VraR/RcsB-like_REC"/>
</dbReference>
<dbReference type="EMBL" id="BBWV01000001">
    <property type="protein sequence ID" value="GAO42767.1"/>
    <property type="molecule type" value="Genomic_DNA"/>
</dbReference>
<name>A0A0E9MYF5_9BACT</name>
<feature type="domain" description="Response regulatory" evidence="2">
    <location>
        <begin position="3"/>
        <end position="119"/>
    </location>
</feature>
<comment type="caution">
    <text evidence="3">The sequence shown here is derived from an EMBL/GenBank/DDBJ whole genome shotgun (WGS) entry which is preliminary data.</text>
</comment>
<evidence type="ECO:0000256" key="1">
    <source>
        <dbReference type="PROSITE-ProRule" id="PRU00169"/>
    </source>
</evidence>
<dbReference type="InterPro" id="IPR001789">
    <property type="entry name" value="Sig_transdc_resp-reg_receiver"/>
</dbReference>
<dbReference type="OrthoDB" id="7631574at2"/>
<sequence length="123" mass="13782">MFRILVADDHFAVRQGLLQLIREYYPDAEIGEAADTTALINISLQENWNLIVTDLVMPGGGAIPAIKQIKHEKPDLPIVVISTHSNEAYEDWTLKSGADFFLSKDLVSTRLAVLIRQILHDPM</sequence>
<organism evidence="3 4">
    <name type="scientific">Flavihumibacter petaseus NBRC 106054</name>
    <dbReference type="NCBI Taxonomy" id="1220578"/>
    <lineage>
        <taxon>Bacteria</taxon>
        <taxon>Pseudomonadati</taxon>
        <taxon>Bacteroidota</taxon>
        <taxon>Chitinophagia</taxon>
        <taxon>Chitinophagales</taxon>
        <taxon>Chitinophagaceae</taxon>
        <taxon>Flavihumibacter</taxon>
    </lineage>
</organism>
<evidence type="ECO:0000313" key="4">
    <source>
        <dbReference type="Proteomes" id="UP000033121"/>
    </source>
</evidence>
<dbReference type="RefSeq" id="WP_052955644.1">
    <property type="nucleotide sequence ID" value="NZ_BBWV01000001.1"/>
</dbReference>
<dbReference type="SUPFAM" id="SSF52172">
    <property type="entry name" value="CheY-like"/>
    <property type="match status" value="1"/>
</dbReference>
<gene>
    <name evidence="3" type="ORF">FPE01S_01_17850</name>
</gene>
<accession>A0A0E9MYF5</accession>
<proteinExistence type="predicted"/>
<keyword evidence="4" id="KW-1185">Reference proteome</keyword>
<dbReference type="Proteomes" id="UP000033121">
    <property type="component" value="Unassembled WGS sequence"/>
</dbReference>
<feature type="modified residue" description="4-aspartylphosphate" evidence="1">
    <location>
        <position position="54"/>
    </location>
</feature>
<dbReference type="GO" id="GO:0000160">
    <property type="term" value="P:phosphorelay signal transduction system"/>
    <property type="evidence" value="ECO:0007669"/>
    <property type="project" value="InterPro"/>
</dbReference>
<dbReference type="PANTHER" id="PTHR45566">
    <property type="entry name" value="HTH-TYPE TRANSCRIPTIONAL REGULATOR YHJB-RELATED"/>
    <property type="match status" value="1"/>
</dbReference>
<dbReference type="Pfam" id="PF00072">
    <property type="entry name" value="Response_reg"/>
    <property type="match status" value="1"/>
</dbReference>
<dbReference type="SMART" id="SM00448">
    <property type="entry name" value="REC"/>
    <property type="match status" value="1"/>
</dbReference>
<dbReference type="PANTHER" id="PTHR45566:SF2">
    <property type="entry name" value="NARL SUBFAMILY"/>
    <property type="match status" value="1"/>
</dbReference>
<dbReference type="AlphaFoldDB" id="A0A0E9MYF5"/>
<dbReference type="Gene3D" id="3.40.50.2300">
    <property type="match status" value="1"/>
</dbReference>
<dbReference type="InterPro" id="IPR051015">
    <property type="entry name" value="EvgA-like"/>
</dbReference>
<dbReference type="CDD" id="cd17535">
    <property type="entry name" value="REC_NarL-like"/>
    <property type="match status" value="1"/>
</dbReference>
<protein>
    <recommendedName>
        <fullName evidence="2">Response regulatory domain-containing protein</fullName>
    </recommendedName>
</protein>
<dbReference type="STRING" id="1220578.FPE01S_01_17850"/>
<dbReference type="InterPro" id="IPR011006">
    <property type="entry name" value="CheY-like_superfamily"/>
</dbReference>
<evidence type="ECO:0000259" key="2">
    <source>
        <dbReference type="PROSITE" id="PS50110"/>
    </source>
</evidence>